<keyword evidence="2" id="KW-0371">Homeobox</keyword>
<reference evidence="5 6" key="2">
    <citation type="submission" date="2018-10" db="EMBL/GenBank/DDBJ databases">
        <authorList>
            <consortium name="Pathogen Informatics"/>
        </authorList>
    </citation>
    <scope>NUCLEOTIDE SEQUENCE [LARGE SCALE GENOMIC DNA]</scope>
</reference>
<protein>
    <submittedName>
        <fullName evidence="7">Homeobox domain-containing protein</fullName>
    </submittedName>
</protein>
<evidence type="ECO:0000313" key="6">
    <source>
        <dbReference type="Proteomes" id="UP000274131"/>
    </source>
</evidence>
<feature type="compositionally biased region" description="Polar residues" evidence="3">
    <location>
        <begin position="46"/>
        <end position="63"/>
    </location>
</feature>
<dbReference type="GO" id="GO:0005634">
    <property type="term" value="C:nucleus"/>
    <property type="evidence" value="ECO:0007669"/>
    <property type="project" value="UniProtKB-SubCell"/>
</dbReference>
<dbReference type="CDD" id="cd00086">
    <property type="entry name" value="homeodomain"/>
    <property type="match status" value="1"/>
</dbReference>
<sequence length="133" mass="14964">MVKIWFQNRRSKHKKQTKNGFASERDNSDDGVEEEEGGSSVEGAMTSPTASTMETPNGVNSSAPEHPASNVVESSWPVHLYSNTQHQTFPPPSQPPNLHSFELNKYEAPDVKPYVVHDSMANFYQPNPYMSYY</sequence>
<gene>
    <name evidence="5" type="ORF">EVEC_LOCUS11812</name>
</gene>
<dbReference type="GO" id="GO:0003677">
    <property type="term" value="F:DNA binding"/>
    <property type="evidence" value="ECO:0007669"/>
    <property type="project" value="UniProtKB-UniRule"/>
</dbReference>
<evidence type="ECO:0000313" key="7">
    <source>
        <dbReference type="WBParaSite" id="EVEC_0001263401-mRNA-1"/>
    </source>
</evidence>
<dbReference type="Proteomes" id="UP000274131">
    <property type="component" value="Unassembled WGS sequence"/>
</dbReference>
<evidence type="ECO:0000256" key="1">
    <source>
        <dbReference type="ARBA" id="ARBA00004123"/>
    </source>
</evidence>
<name>A0A0N4VNR6_ENTVE</name>
<evidence type="ECO:0000256" key="2">
    <source>
        <dbReference type="PROSITE-ProRule" id="PRU00108"/>
    </source>
</evidence>
<dbReference type="EMBL" id="UXUI01012746">
    <property type="protein sequence ID" value="VDD97061.1"/>
    <property type="molecule type" value="Genomic_DNA"/>
</dbReference>
<keyword evidence="2" id="KW-0539">Nucleus</keyword>
<evidence type="ECO:0000313" key="5">
    <source>
        <dbReference type="EMBL" id="VDD97061.1"/>
    </source>
</evidence>
<dbReference type="SUPFAM" id="SSF46689">
    <property type="entry name" value="Homeodomain-like"/>
    <property type="match status" value="1"/>
</dbReference>
<keyword evidence="2" id="KW-0238">DNA-binding</keyword>
<dbReference type="WBParaSite" id="EVEC_0001263401-mRNA-1">
    <property type="protein sequence ID" value="EVEC_0001263401-mRNA-1"/>
    <property type="gene ID" value="EVEC_0001263401"/>
</dbReference>
<comment type="subcellular location">
    <subcellularLocation>
        <location evidence="1 2">Nucleus</location>
    </subcellularLocation>
</comment>
<organism evidence="7">
    <name type="scientific">Enterobius vermicularis</name>
    <name type="common">Human pinworm</name>
    <dbReference type="NCBI Taxonomy" id="51028"/>
    <lineage>
        <taxon>Eukaryota</taxon>
        <taxon>Metazoa</taxon>
        <taxon>Ecdysozoa</taxon>
        <taxon>Nematoda</taxon>
        <taxon>Chromadorea</taxon>
        <taxon>Rhabditida</taxon>
        <taxon>Spirurina</taxon>
        <taxon>Oxyuridomorpha</taxon>
        <taxon>Oxyuroidea</taxon>
        <taxon>Oxyuridae</taxon>
        <taxon>Enterobius</taxon>
    </lineage>
</organism>
<evidence type="ECO:0000256" key="3">
    <source>
        <dbReference type="SAM" id="MobiDB-lite"/>
    </source>
</evidence>
<keyword evidence="6" id="KW-1185">Reference proteome</keyword>
<dbReference type="InterPro" id="IPR001356">
    <property type="entry name" value="HD"/>
</dbReference>
<dbReference type="PROSITE" id="PS50071">
    <property type="entry name" value="HOMEOBOX_2"/>
    <property type="match status" value="1"/>
</dbReference>
<reference evidence="7" key="1">
    <citation type="submission" date="2017-02" db="UniProtKB">
        <authorList>
            <consortium name="WormBaseParasite"/>
        </authorList>
    </citation>
    <scope>IDENTIFICATION</scope>
</reference>
<feature type="DNA-binding region" description="Homeobox" evidence="2">
    <location>
        <begin position="3"/>
        <end position="17"/>
    </location>
</feature>
<accession>A0A0N4VNR6</accession>
<dbReference type="Gene3D" id="1.10.10.60">
    <property type="entry name" value="Homeodomain-like"/>
    <property type="match status" value="1"/>
</dbReference>
<feature type="region of interest" description="Disordered" evidence="3">
    <location>
        <begin position="1"/>
        <end position="76"/>
    </location>
</feature>
<dbReference type="STRING" id="51028.A0A0N4VNR6"/>
<dbReference type="InterPro" id="IPR009057">
    <property type="entry name" value="Homeodomain-like_sf"/>
</dbReference>
<dbReference type="OrthoDB" id="5865850at2759"/>
<proteinExistence type="predicted"/>
<dbReference type="AlphaFoldDB" id="A0A0N4VNR6"/>
<feature type="domain" description="Homeobox" evidence="4">
    <location>
        <begin position="1"/>
        <end position="16"/>
    </location>
</feature>
<evidence type="ECO:0000259" key="4">
    <source>
        <dbReference type="PROSITE" id="PS50071"/>
    </source>
</evidence>